<dbReference type="AlphaFoldDB" id="A0A143PSY1"/>
<reference evidence="1 2" key="1">
    <citation type="journal article" date="2016" name="Genome Announc.">
        <title>First Complete Genome Sequence of a Subdivision 6 Acidobacterium Strain.</title>
        <authorList>
            <person name="Huang S."/>
            <person name="Vieira S."/>
            <person name="Bunk B."/>
            <person name="Riedel T."/>
            <person name="Sproer C."/>
            <person name="Overmann J."/>
        </authorList>
    </citation>
    <scope>NUCLEOTIDE SEQUENCE [LARGE SCALE GENOMIC DNA]</scope>
    <source>
        <strain evidence="2">DSM 100886 HEG_-6_39</strain>
    </source>
</reference>
<gene>
    <name evidence="1" type="ORF">LuPra_04741</name>
</gene>
<dbReference type="NCBIfam" id="TIGR02436">
    <property type="entry name" value="four helix bundle protein"/>
    <property type="match status" value="1"/>
</dbReference>
<organism evidence="1 2">
    <name type="scientific">Luteitalea pratensis</name>
    <dbReference type="NCBI Taxonomy" id="1855912"/>
    <lineage>
        <taxon>Bacteria</taxon>
        <taxon>Pseudomonadati</taxon>
        <taxon>Acidobacteriota</taxon>
        <taxon>Vicinamibacteria</taxon>
        <taxon>Vicinamibacterales</taxon>
        <taxon>Vicinamibacteraceae</taxon>
        <taxon>Luteitalea</taxon>
    </lineage>
</organism>
<dbReference type="RefSeq" id="WP_110173032.1">
    <property type="nucleotide sequence ID" value="NZ_CP015136.1"/>
</dbReference>
<dbReference type="CDD" id="cd16377">
    <property type="entry name" value="23S_rRNA_IVP_like"/>
    <property type="match status" value="1"/>
</dbReference>
<evidence type="ECO:0000313" key="1">
    <source>
        <dbReference type="EMBL" id="AMY11491.1"/>
    </source>
</evidence>
<reference evidence="2" key="2">
    <citation type="submission" date="2016-04" db="EMBL/GenBank/DDBJ databases">
        <title>First Complete Genome Sequence of a Subdivision 6 Acidobacterium.</title>
        <authorList>
            <person name="Huang S."/>
            <person name="Vieira S."/>
            <person name="Bunk B."/>
            <person name="Riedel T."/>
            <person name="Sproeer C."/>
            <person name="Overmann J."/>
        </authorList>
    </citation>
    <scope>NUCLEOTIDE SEQUENCE [LARGE SCALE GENOMIC DNA]</scope>
    <source>
        <strain evidence="2">DSM 100886 HEG_-6_39</strain>
    </source>
</reference>
<dbReference type="Gene3D" id="1.20.1440.60">
    <property type="entry name" value="23S rRNA-intervening sequence"/>
    <property type="match status" value="1"/>
</dbReference>
<dbReference type="InterPro" id="IPR036583">
    <property type="entry name" value="23S_rRNA_IVS_sf"/>
</dbReference>
<dbReference type="PATRIC" id="fig|1813736.3.peg.4999"/>
<dbReference type="Pfam" id="PF05635">
    <property type="entry name" value="23S_rRNA_IVP"/>
    <property type="match status" value="1"/>
</dbReference>
<accession>A0A143PSY1</accession>
<dbReference type="OrthoDB" id="160990at2"/>
<evidence type="ECO:0000313" key="2">
    <source>
        <dbReference type="Proteomes" id="UP000076079"/>
    </source>
</evidence>
<dbReference type="KEGG" id="abac:LuPra_04741"/>
<name>A0A143PSY1_LUTPR</name>
<dbReference type="PANTHER" id="PTHR38471:SF2">
    <property type="entry name" value="FOUR HELIX BUNDLE PROTEIN"/>
    <property type="match status" value="1"/>
</dbReference>
<dbReference type="Proteomes" id="UP000076079">
    <property type="component" value="Chromosome"/>
</dbReference>
<dbReference type="EMBL" id="CP015136">
    <property type="protein sequence ID" value="AMY11491.1"/>
    <property type="molecule type" value="Genomic_DNA"/>
</dbReference>
<dbReference type="SUPFAM" id="SSF158446">
    <property type="entry name" value="IVS-encoded protein-like"/>
    <property type="match status" value="1"/>
</dbReference>
<sequence>MSPLNDFHELEAWQRAMDLAVLVLGATPQLPAAERFGLGAQMRAAAVSIPSNIAEGYGRGTRPDYLRFLHMARGSANELTTLLLLVERLGYLTPISLEPMLELLERVRAMMHKLIATLAR</sequence>
<dbReference type="STRING" id="1855912.LuPra_04741"/>
<protein>
    <submittedName>
        <fullName evidence="1">Four helix bundle protein</fullName>
    </submittedName>
</protein>
<keyword evidence="2" id="KW-1185">Reference proteome</keyword>
<proteinExistence type="predicted"/>
<dbReference type="InterPro" id="IPR012657">
    <property type="entry name" value="23S_rRNA-intervening_sequence"/>
</dbReference>
<dbReference type="PANTHER" id="PTHR38471">
    <property type="entry name" value="FOUR HELIX BUNDLE PROTEIN"/>
    <property type="match status" value="1"/>
</dbReference>